<evidence type="ECO:0000313" key="2">
    <source>
        <dbReference type="EMBL" id="SNX67793.1"/>
    </source>
</evidence>
<proteinExistence type="predicted"/>
<dbReference type="EMBL" id="OAOQ01000001">
    <property type="protein sequence ID" value="SNX67793.1"/>
    <property type="molecule type" value="Genomic_DNA"/>
</dbReference>
<organism evidence="2 3">
    <name type="scientific">Cereibacter ovatus</name>
    <dbReference type="NCBI Taxonomy" id="439529"/>
    <lineage>
        <taxon>Bacteria</taxon>
        <taxon>Pseudomonadati</taxon>
        <taxon>Pseudomonadota</taxon>
        <taxon>Alphaproteobacteria</taxon>
        <taxon>Rhodobacterales</taxon>
        <taxon>Paracoccaceae</taxon>
        <taxon>Cereibacter</taxon>
    </lineage>
</organism>
<gene>
    <name evidence="2" type="ORF">SAMN05878503_101431</name>
</gene>
<keyword evidence="3" id="KW-1185">Reference proteome</keyword>
<sequence length="89" mass="9620">MDAGKPSRPAPCRRCGFLRIYLVLAGGIILLMALRPEAVQRLGPILPTPEAISATLTAAAATLALIRWIRWKRRPQPAAAPRQSVPAAR</sequence>
<keyword evidence="1" id="KW-0472">Membrane</keyword>
<feature type="transmembrane region" description="Helical" evidence="1">
    <location>
        <begin position="20"/>
        <end position="39"/>
    </location>
</feature>
<evidence type="ECO:0000256" key="1">
    <source>
        <dbReference type="SAM" id="Phobius"/>
    </source>
</evidence>
<keyword evidence="1" id="KW-1133">Transmembrane helix</keyword>
<keyword evidence="1" id="KW-0812">Transmembrane</keyword>
<name>A0A285CLA2_9RHOB</name>
<accession>A0A285CLA2</accession>
<feature type="transmembrane region" description="Helical" evidence="1">
    <location>
        <begin position="51"/>
        <end position="69"/>
    </location>
</feature>
<dbReference type="Proteomes" id="UP000219467">
    <property type="component" value="Unassembled WGS sequence"/>
</dbReference>
<dbReference type="AlphaFoldDB" id="A0A285CLA2"/>
<evidence type="ECO:0000313" key="3">
    <source>
        <dbReference type="Proteomes" id="UP000219467"/>
    </source>
</evidence>
<protein>
    <submittedName>
        <fullName evidence="2">Uncharacterized protein</fullName>
    </submittedName>
</protein>
<reference evidence="3" key="1">
    <citation type="submission" date="2017-08" db="EMBL/GenBank/DDBJ databases">
        <authorList>
            <person name="Varghese N."/>
            <person name="Submissions S."/>
        </authorList>
    </citation>
    <scope>NUCLEOTIDE SEQUENCE [LARGE SCALE GENOMIC DNA]</scope>
    <source>
        <strain evidence="3">JA234</strain>
    </source>
</reference>